<evidence type="ECO:0000313" key="1">
    <source>
        <dbReference type="EMBL" id="SFK01151.1"/>
    </source>
</evidence>
<protein>
    <recommendedName>
        <fullName evidence="3">Sigma 54 modulation protein / S30EA ribosomal protein</fullName>
    </recommendedName>
</protein>
<dbReference type="SUPFAM" id="SSF69754">
    <property type="entry name" value="Ribosome binding protein Y (YfiA homologue)"/>
    <property type="match status" value="1"/>
</dbReference>
<name>A0A1I3W402_9ACTN</name>
<proteinExistence type="predicted"/>
<dbReference type="GeneID" id="96300222"/>
<organism evidence="1 2">
    <name type="scientific">Streptosporangium canum</name>
    <dbReference type="NCBI Taxonomy" id="324952"/>
    <lineage>
        <taxon>Bacteria</taxon>
        <taxon>Bacillati</taxon>
        <taxon>Actinomycetota</taxon>
        <taxon>Actinomycetes</taxon>
        <taxon>Streptosporangiales</taxon>
        <taxon>Streptosporangiaceae</taxon>
        <taxon>Streptosporangium</taxon>
    </lineage>
</organism>
<evidence type="ECO:0008006" key="3">
    <source>
        <dbReference type="Google" id="ProtNLM"/>
    </source>
</evidence>
<dbReference type="RefSeq" id="WP_093888943.1">
    <property type="nucleotide sequence ID" value="NZ_FOQY01000015.1"/>
</dbReference>
<evidence type="ECO:0000313" key="2">
    <source>
        <dbReference type="Proteomes" id="UP000199111"/>
    </source>
</evidence>
<sequence length="118" mass="13290">MADTGDEQADVLGERLTLGTGFAEDERPEIVERFTALGKRLRSYPPDSVDLRLSVKNRGRAEQKATLECRLAGVEPLVATSTEPELSSALTEVREDLIQQLDKLKTRRDPRHDRPHRP</sequence>
<dbReference type="Proteomes" id="UP000199111">
    <property type="component" value="Unassembled WGS sequence"/>
</dbReference>
<gene>
    <name evidence="1" type="ORF">SAMN05216275_115122</name>
</gene>
<dbReference type="EMBL" id="FOQY01000015">
    <property type="protein sequence ID" value="SFK01151.1"/>
    <property type="molecule type" value="Genomic_DNA"/>
</dbReference>
<dbReference type="InterPro" id="IPR036567">
    <property type="entry name" value="RHF-like"/>
</dbReference>
<accession>A0A1I3W402</accession>
<dbReference type="AlphaFoldDB" id="A0A1I3W402"/>
<keyword evidence="2" id="KW-1185">Reference proteome</keyword>
<reference evidence="2" key="1">
    <citation type="submission" date="2016-10" db="EMBL/GenBank/DDBJ databases">
        <authorList>
            <person name="Varghese N."/>
            <person name="Submissions S."/>
        </authorList>
    </citation>
    <scope>NUCLEOTIDE SEQUENCE [LARGE SCALE GENOMIC DNA]</scope>
    <source>
        <strain evidence="2">CGMCC 4.2126</strain>
    </source>
</reference>
<dbReference type="Gene3D" id="3.30.160.100">
    <property type="entry name" value="Ribosome hibernation promotion factor-like"/>
    <property type="match status" value="1"/>
</dbReference>